<feature type="signal peptide" evidence="2">
    <location>
        <begin position="1"/>
        <end position="20"/>
    </location>
</feature>
<keyword evidence="2" id="KW-0732">Signal</keyword>
<feature type="region of interest" description="Disordered" evidence="1">
    <location>
        <begin position="128"/>
        <end position="148"/>
    </location>
</feature>
<organism evidence="3 4">
    <name type="scientific">Stieleria neptunia</name>
    <dbReference type="NCBI Taxonomy" id="2527979"/>
    <lineage>
        <taxon>Bacteria</taxon>
        <taxon>Pseudomonadati</taxon>
        <taxon>Planctomycetota</taxon>
        <taxon>Planctomycetia</taxon>
        <taxon>Pirellulales</taxon>
        <taxon>Pirellulaceae</taxon>
        <taxon>Stieleria</taxon>
    </lineage>
</organism>
<proteinExistence type="predicted"/>
<evidence type="ECO:0000256" key="1">
    <source>
        <dbReference type="SAM" id="MobiDB-lite"/>
    </source>
</evidence>
<dbReference type="InterPro" id="IPR001343">
    <property type="entry name" value="Hemolysn_Ca-bd"/>
</dbReference>
<keyword evidence="4" id="KW-1185">Reference proteome</keyword>
<feature type="chain" id="PRO_5021836534" evidence="2">
    <location>
        <begin position="21"/>
        <end position="226"/>
    </location>
</feature>
<dbReference type="InterPro" id="IPR011049">
    <property type="entry name" value="Serralysin-like_metalloprot_C"/>
</dbReference>
<dbReference type="Pfam" id="PF00353">
    <property type="entry name" value="HemolysinCabind"/>
    <property type="match status" value="2"/>
</dbReference>
<dbReference type="SUPFAM" id="SSF51120">
    <property type="entry name" value="beta-Roll"/>
    <property type="match status" value="1"/>
</dbReference>
<protein>
    <submittedName>
        <fullName evidence="3">Leukotoxin</fullName>
    </submittedName>
</protein>
<evidence type="ECO:0000313" key="3">
    <source>
        <dbReference type="EMBL" id="QDV44004.1"/>
    </source>
</evidence>
<accession>A0A518HT57</accession>
<sequence length="226" mass="24702" precursor="true">MLRKLTFCLALAGLCGVANAGVFAFDDGPTRVVMIDGTSANDECEIKFRDDEDDDAIEAGRVEVELNGQEYEFEAIAGPYTRLYVVFRGWSGSDTLVAKDVALDFPEFFYIYFDGGNHHDDFDNQTDIDSTARGGSGEDVLIGGGGNDDLSGGKDFDILMGGDGNDDMSDYGDGIRDQMYGGDGADHFGRIIYQRNSGSRGYTLISGNRFMDYNSNEGDSYDFELQ</sequence>
<feature type="compositionally biased region" description="Gly residues" evidence="1">
    <location>
        <begin position="134"/>
        <end position="147"/>
    </location>
</feature>
<gene>
    <name evidence="3" type="primary">lktA_2</name>
    <name evidence="3" type="ORF">Enr13x_38650</name>
</gene>
<dbReference type="GO" id="GO:0005509">
    <property type="term" value="F:calcium ion binding"/>
    <property type="evidence" value="ECO:0007669"/>
    <property type="project" value="InterPro"/>
</dbReference>
<dbReference type="Gene3D" id="2.150.10.10">
    <property type="entry name" value="Serralysin-like metalloprotease, C-terminal"/>
    <property type="match status" value="1"/>
</dbReference>
<dbReference type="RefSeq" id="WP_197456134.1">
    <property type="nucleotide sequence ID" value="NZ_CP037423.1"/>
</dbReference>
<dbReference type="PROSITE" id="PS00330">
    <property type="entry name" value="HEMOLYSIN_CALCIUM"/>
    <property type="match status" value="1"/>
</dbReference>
<dbReference type="Proteomes" id="UP000319004">
    <property type="component" value="Chromosome"/>
</dbReference>
<name>A0A518HT57_9BACT</name>
<dbReference type="InterPro" id="IPR018511">
    <property type="entry name" value="Hemolysin-typ_Ca-bd_CS"/>
</dbReference>
<evidence type="ECO:0000256" key="2">
    <source>
        <dbReference type="SAM" id="SignalP"/>
    </source>
</evidence>
<dbReference type="AlphaFoldDB" id="A0A518HT57"/>
<dbReference type="EMBL" id="CP037423">
    <property type="protein sequence ID" value="QDV44004.1"/>
    <property type="molecule type" value="Genomic_DNA"/>
</dbReference>
<reference evidence="3 4" key="1">
    <citation type="submission" date="2019-03" db="EMBL/GenBank/DDBJ databases">
        <title>Deep-cultivation of Planctomycetes and their phenomic and genomic characterization uncovers novel biology.</title>
        <authorList>
            <person name="Wiegand S."/>
            <person name="Jogler M."/>
            <person name="Boedeker C."/>
            <person name="Pinto D."/>
            <person name="Vollmers J."/>
            <person name="Rivas-Marin E."/>
            <person name="Kohn T."/>
            <person name="Peeters S.H."/>
            <person name="Heuer A."/>
            <person name="Rast P."/>
            <person name="Oberbeckmann S."/>
            <person name="Bunk B."/>
            <person name="Jeske O."/>
            <person name="Meyerdierks A."/>
            <person name="Storesund J.E."/>
            <person name="Kallscheuer N."/>
            <person name="Luecker S."/>
            <person name="Lage O.M."/>
            <person name="Pohl T."/>
            <person name="Merkel B.J."/>
            <person name="Hornburger P."/>
            <person name="Mueller R.-W."/>
            <person name="Bruemmer F."/>
            <person name="Labrenz M."/>
            <person name="Spormann A.M."/>
            <person name="Op den Camp H."/>
            <person name="Overmann J."/>
            <person name="Amann R."/>
            <person name="Jetten M.S.M."/>
            <person name="Mascher T."/>
            <person name="Medema M.H."/>
            <person name="Devos D.P."/>
            <person name="Kaster A.-K."/>
            <person name="Ovreas L."/>
            <person name="Rohde M."/>
            <person name="Galperin M.Y."/>
            <person name="Jogler C."/>
        </authorList>
    </citation>
    <scope>NUCLEOTIDE SEQUENCE [LARGE SCALE GENOMIC DNA]</scope>
    <source>
        <strain evidence="3 4">Enr13</strain>
    </source>
</reference>
<evidence type="ECO:0000313" key="4">
    <source>
        <dbReference type="Proteomes" id="UP000319004"/>
    </source>
</evidence>
<dbReference type="PRINTS" id="PR00313">
    <property type="entry name" value="CABNDNGRPT"/>
</dbReference>
<dbReference type="KEGG" id="snep:Enr13x_38650"/>